<sequence>MNTIGISRHPVIGLKQSETSPPPEQLAFQRCISEKKIKHRMKLEGFGKEREFKKIELVNLSKDYMNKNRAEPLTEEGKHNLIEIKEVKPRKLKGGMNGSNAARRKTIINSKKTASKLTDTELKKEKKPRVPKTRRPRLKAEKKESKALESLQRKECTYEPSSIKIFKEDYTHLDDCLINNVLQDYNNFVNLTFKNKGDEYDFCNIKRLAKRFGIVINQKALQEENGFKDKTIIAPIKEKLLNYLWKTLNDENGMETFHLKSSKGYPKLYKFFVGRGNNCEAVKSIMNKRPWWNHHTKRDLHELNFLWTQWKVNSELDKLPCKIMKTGDSEHICSSSEEEEEVDCSKNMLSSKYCQKFDPEKNIPFESQKVYNRVEANFHLANKKSLLINMKQYYESMGADPFECLPLTFHIKGGSSDPEFETFKKHFFEQKEIAEKEKKTQNVWIIKPGENSNRGGGINVSNDFYEIKGLLNSLSIKSKRTCIIQKYIEKPLLINKRKFDIRIFTLLTCYNQGYMKAYFYKEGYLRTSCKEFSLEDLDDNMIHLTNDAVQKHAEEYGKYELANKLSYDDFQKYLDVNHKEKSICFYRDLLPQIRGVITDSFRAVHGKVDPYMRENTFEILGYDFMIDEDFRPYLIEVNTNPCLDRCCPLLSRLIPSMLENSVLIGVDPLFIPQSGFLESRKMASELCKENKYELIFDSRTDGNKKSED</sequence>
<protein>
    <submittedName>
        <fullName evidence="2">Uncharacterized protein</fullName>
    </submittedName>
</protein>
<feature type="region of interest" description="Disordered" evidence="1">
    <location>
        <begin position="92"/>
        <end position="146"/>
    </location>
</feature>
<name>A0AAD1UAL2_EUPCR</name>
<dbReference type="Proteomes" id="UP001295684">
    <property type="component" value="Unassembled WGS sequence"/>
</dbReference>
<keyword evidence="3" id="KW-1185">Reference proteome</keyword>
<dbReference type="SUPFAM" id="SSF56059">
    <property type="entry name" value="Glutathione synthetase ATP-binding domain-like"/>
    <property type="match status" value="1"/>
</dbReference>
<organism evidence="2 3">
    <name type="scientific">Euplotes crassus</name>
    <dbReference type="NCBI Taxonomy" id="5936"/>
    <lineage>
        <taxon>Eukaryota</taxon>
        <taxon>Sar</taxon>
        <taxon>Alveolata</taxon>
        <taxon>Ciliophora</taxon>
        <taxon>Intramacronucleata</taxon>
        <taxon>Spirotrichea</taxon>
        <taxon>Hypotrichia</taxon>
        <taxon>Euplotida</taxon>
        <taxon>Euplotidae</taxon>
        <taxon>Moneuplotes</taxon>
    </lineage>
</organism>
<feature type="region of interest" description="Disordered" evidence="1">
    <location>
        <begin position="1"/>
        <end position="24"/>
    </location>
</feature>
<dbReference type="AlphaFoldDB" id="A0AAD1UAL2"/>
<gene>
    <name evidence="2" type="ORF">ECRASSUSDP1_LOCUS4401</name>
</gene>
<dbReference type="InterPro" id="IPR004344">
    <property type="entry name" value="TTL/TTLL_fam"/>
</dbReference>
<dbReference type="PROSITE" id="PS51221">
    <property type="entry name" value="TTL"/>
    <property type="match status" value="1"/>
</dbReference>
<proteinExistence type="predicted"/>
<evidence type="ECO:0000313" key="3">
    <source>
        <dbReference type="Proteomes" id="UP001295684"/>
    </source>
</evidence>
<feature type="compositionally biased region" description="Basic residues" evidence="1">
    <location>
        <begin position="125"/>
        <end position="137"/>
    </location>
</feature>
<accession>A0AAD1UAL2</accession>
<dbReference type="PANTHER" id="PTHR46069:SF1">
    <property type="entry name" value="CHROMOSOME UNDETERMINED SCAFFOLD_125, WHOLE GENOME SHOTGUN SEQUENCE"/>
    <property type="match status" value="1"/>
</dbReference>
<evidence type="ECO:0000256" key="1">
    <source>
        <dbReference type="SAM" id="MobiDB-lite"/>
    </source>
</evidence>
<dbReference type="EMBL" id="CAMPGE010004222">
    <property type="protein sequence ID" value="CAI2363071.1"/>
    <property type="molecule type" value="Genomic_DNA"/>
</dbReference>
<evidence type="ECO:0000313" key="2">
    <source>
        <dbReference type="EMBL" id="CAI2363071.1"/>
    </source>
</evidence>
<dbReference type="PANTHER" id="PTHR46069">
    <property type="entry name" value="TUBULIN TYROSINE LIGASE"/>
    <property type="match status" value="1"/>
</dbReference>
<dbReference type="Gene3D" id="3.30.470.20">
    <property type="entry name" value="ATP-grasp fold, B domain"/>
    <property type="match status" value="1"/>
</dbReference>
<comment type="caution">
    <text evidence="2">The sequence shown here is derived from an EMBL/GenBank/DDBJ whole genome shotgun (WGS) entry which is preliminary data.</text>
</comment>
<reference evidence="2" key="1">
    <citation type="submission" date="2023-07" db="EMBL/GenBank/DDBJ databases">
        <authorList>
            <consortium name="AG Swart"/>
            <person name="Singh M."/>
            <person name="Singh A."/>
            <person name="Seah K."/>
            <person name="Emmerich C."/>
        </authorList>
    </citation>
    <scope>NUCLEOTIDE SEQUENCE</scope>
    <source>
        <strain evidence="2">DP1</strain>
    </source>
</reference>
<dbReference type="Pfam" id="PF03133">
    <property type="entry name" value="TTL"/>
    <property type="match status" value="1"/>
</dbReference>